<keyword evidence="3" id="KW-1185">Reference proteome</keyword>
<dbReference type="AlphaFoldDB" id="A0A9P4JT90"/>
<sequence>MASSWSGSVSTPYPRGGLLPSLANGLLAGTCRPKEIDNHHIKEEEEEEEEEKEATGAAEAQKKEAKEKEGGGVAQEANRNFLDD</sequence>
<feature type="compositionally biased region" description="Polar residues" evidence="1">
    <location>
        <begin position="1"/>
        <end position="11"/>
    </location>
</feature>
<accession>A0A9P4JT90</accession>
<feature type="region of interest" description="Disordered" evidence="1">
    <location>
        <begin position="34"/>
        <end position="84"/>
    </location>
</feature>
<evidence type="ECO:0000313" key="3">
    <source>
        <dbReference type="Proteomes" id="UP000799536"/>
    </source>
</evidence>
<feature type="compositionally biased region" description="Basic and acidic residues" evidence="1">
    <location>
        <begin position="34"/>
        <end position="43"/>
    </location>
</feature>
<protein>
    <submittedName>
        <fullName evidence="2">Uncharacterized protein</fullName>
    </submittedName>
</protein>
<dbReference type="EMBL" id="ML993888">
    <property type="protein sequence ID" value="KAF2203981.1"/>
    <property type="molecule type" value="Genomic_DNA"/>
</dbReference>
<organism evidence="2 3">
    <name type="scientific">Delitschia confertaspora ATCC 74209</name>
    <dbReference type="NCBI Taxonomy" id="1513339"/>
    <lineage>
        <taxon>Eukaryota</taxon>
        <taxon>Fungi</taxon>
        <taxon>Dikarya</taxon>
        <taxon>Ascomycota</taxon>
        <taxon>Pezizomycotina</taxon>
        <taxon>Dothideomycetes</taxon>
        <taxon>Pleosporomycetidae</taxon>
        <taxon>Pleosporales</taxon>
        <taxon>Delitschiaceae</taxon>
        <taxon>Delitschia</taxon>
    </lineage>
</organism>
<evidence type="ECO:0000256" key="1">
    <source>
        <dbReference type="SAM" id="MobiDB-lite"/>
    </source>
</evidence>
<reference evidence="2" key="1">
    <citation type="journal article" date="2020" name="Stud. Mycol.">
        <title>101 Dothideomycetes genomes: a test case for predicting lifestyles and emergence of pathogens.</title>
        <authorList>
            <person name="Haridas S."/>
            <person name="Albert R."/>
            <person name="Binder M."/>
            <person name="Bloem J."/>
            <person name="Labutti K."/>
            <person name="Salamov A."/>
            <person name="Andreopoulos B."/>
            <person name="Baker S."/>
            <person name="Barry K."/>
            <person name="Bills G."/>
            <person name="Bluhm B."/>
            <person name="Cannon C."/>
            <person name="Castanera R."/>
            <person name="Culley D."/>
            <person name="Daum C."/>
            <person name="Ezra D."/>
            <person name="Gonzalez J."/>
            <person name="Henrissat B."/>
            <person name="Kuo A."/>
            <person name="Liang C."/>
            <person name="Lipzen A."/>
            <person name="Lutzoni F."/>
            <person name="Magnuson J."/>
            <person name="Mondo S."/>
            <person name="Nolan M."/>
            <person name="Ohm R."/>
            <person name="Pangilinan J."/>
            <person name="Park H.-J."/>
            <person name="Ramirez L."/>
            <person name="Alfaro M."/>
            <person name="Sun H."/>
            <person name="Tritt A."/>
            <person name="Yoshinaga Y."/>
            <person name="Zwiers L.-H."/>
            <person name="Turgeon B."/>
            <person name="Goodwin S."/>
            <person name="Spatafora J."/>
            <person name="Crous P."/>
            <person name="Grigoriev I."/>
        </authorList>
    </citation>
    <scope>NUCLEOTIDE SEQUENCE</scope>
    <source>
        <strain evidence="2">ATCC 74209</strain>
    </source>
</reference>
<name>A0A9P4JT90_9PLEO</name>
<evidence type="ECO:0000313" key="2">
    <source>
        <dbReference type="EMBL" id="KAF2203981.1"/>
    </source>
</evidence>
<comment type="caution">
    <text evidence="2">The sequence shown here is derived from an EMBL/GenBank/DDBJ whole genome shotgun (WGS) entry which is preliminary data.</text>
</comment>
<feature type="compositionally biased region" description="Basic and acidic residues" evidence="1">
    <location>
        <begin position="60"/>
        <end position="70"/>
    </location>
</feature>
<gene>
    <name evidence="2" type="ORF">GQ43DRAFT_438363</name>
</gene>
<feature type="region of interest" description="Disordered" evidence="1">
    <location>
        <begin position="1"/>
        <end position="21"/>
    </location>
</feature>
<proteinExistence type="predicted"/>
<dbReference type="Proteomes" id="UP000799536">
    <property type="component" value="Unassembled WGS sequence"/>
</dbReference>